<keyword evidence="3 5" id="KW-0413">Isomerase</keyword>
<dbReference type="GO" id="GO:0000455">
    <property type="term" value="P:enzyme-directed rRNA pseudouridine synthesis"/>
    <property type="evidence" value="ECO:0007669"/>
    <property type="project" value="UniProtKB-ARBA"/>
</dbReference>
<dbReference type="Pfam" id="PF00849">
    <property type="entry name" value="PseudoU_synth_2"/>
    <property type="match status" value="1"/>
</dbReference>
<name>A0A4Q0I2C0_9FIRM</name>
<accession>A0A4Q0I2C0</accession>
<dbReference type="Proteomes" id="UP000289166">
    <property type="component" value="Unassembled WGS sequence"/>
</dbReference>
<evidence type="ECO:0000259" key="6">
    <source>
        <dbReference type="SMART" id="SM00363"/>
    </source>
</evidence>
<sequence>MKDTQRVDKILSNFGFGTRKEIKQLVKCGAVKVDGIIIKDSGMHVDPKESLIEVAGEILKYRQFIYIMMNKPQGVVSATYDNRLKTVIDILPDEYKCFNLFPVGRLDIDTEGLLLLTNDGQLAHELLSPKKHVPKRYYALIDGNVTTKDVDAFREGVVLDDGYKTLPSELFILKSDTYSEVEIVIHEGKFHQIKRMFESVGKKVKYLKRIQMGRLKLDETLKLGESRELTEEEALLIKEVQTVN</sequence>
<dbReference type="AlphaFoldDB" id="A0A4Q0I2C0"/>
<feature type="domain" description="RNA-binding S4" evidence="6">
    <location>
        <begin position="5"/>
        <end position="63"/>
    </location>
</feature>
<dbReference type="PANTHER" id="PTHR47683:SF4">
    <property type="entry name" value="PSEUDOURIDINE SYNTHASE"/>
    <property type="match status" value="1"/>
</dbReference>
<dbReference type="InterPro" id="IPR000748">
    <property type="entry name" value="PsdUridine_synth_RsuA/RluB/E/F"/>
</dbReference>
<dbReference type="InterPro" id="IPR020103">
    <property type="entry name" value="PsdUridine_synth_cat_dom_sf"/>
</dbReference>
<dbReference type="GO" id="GO:0120159">
    <property type="term" value="F:rRNA pseudouridine synthase activity"/>
    <property type="evidence" value="ECO:0007669"/>
    <property type="project" value="UniProtKB-ARBA"/>
</dbReference>
<organism evidence="7 8">
    <name type="scientific">Acetivibrio mesophilus</name>
    <dbReference type="NCBI Taxonomy" id="2487273"/>
    <lineage>
        <taxon>Bacteria</taxon>
        <taxon>Bacillati</taxon>
        <taxon>Bacillota</taxon>
        <taxon>Clostridia</taxon>
        <taxon>Eubacteriales</taxon>
        <taxon>Oscillospiraceae</taxon>
        <taxon>Acetivibrio</taxon>
    </lineage>
</organism>
<dbReference type="NCBIfam" id="TIGR00093">
    <property type="entry name" value="pseudouridine synthase"/>
    <property type="match status" value="1"/>
</dbReference>
<dbReference type="SMART" id="SM00363">
    <property type="entry name" value="S4"/>
    <property type="match status" value="1"/>
</dbReference>
<dbReference type="Gene3D" id="3.10.290.10">
    <property type="entry name" value="RNA-binding S4 domain"/>
    <property type="match status" value="1"/>
</dbReference>
<dbReference type="GO" id="GO:0005829">
    <property type="term" value="C:cytosol"/>
    <property type="evidence" value="ECO:0007669"/>
    <property type="project" value="UniProtKB-ARBA"/>
</dbReference>
<evidence type="ECO:0000256" key="2">
    <source>
        <dbReference type="ARBA" id="ARBA00022884"/>
    </source>
</evidence>
<evidence type="ECO:0000313" key="8">
    <source>
        <dbReference type="Proteomes" id="UP000289166"/>
    </source>
</evidence>
<dbReference type="PROSITE" id="PS01149">
    <property type="entry name" value="PSI_RSU"/>
    <property type="match status" value="1"/>
</dbReference>
<dbReference type="FunFam" id="3.30.70.1560:FF:000001">
    <property type="entry name" value="Pseudouridine synthase"/>
    <property type="match status" value="1"/>
</dbReference>
<dbReference type="Pfam" id="PF01479">
    <property type="entry name" value="S4"/>
    <property type="match status" value="1"/>
</dbReference>
<dbReference type="RefSeq" id="WP_069196175.1">
    <property type="nucleotide sequence ID" value="NZ_RLII01000019.1"/>
</dbReference>
<dbReference type="InterPro" id="IPR020094">
    <property type="entry name" value="TruA/RsuA/RluB/E/F_N"/>
</dbReference>
<dbReference type="GO" id="GO:0003723">
    <property type="term" value="F:RNA binding"/>
    <property type="evidence" value="ECO:0007669"/>
    <property type="project" value="UniProtKB-KW"/>
</dbReference>
<dbReference type="EMBL" id="RLII01000019">
    <property type="protein sequence ID" value="RXE58394.1"/>
    <property type="molecule type" value="Genomic_DNA"/>
</dbReference>
<dbReference type="InterPro" id="IPR002942">
    <property type="entry name" value="S4_RNA-bd"/>
</dbReference>
<dbReference type="PROSITE" id="PS50889">
    <property type="entry name" value="S4"/>
    <property type="match status" value="1"/>
</dbReference>
<evidence type="ECO:0000256" key="4">
    <source>
        <dbReference type="PROSITE-ProRule" id="PRU00182"/>
    </source>
</evidence>
<keyword evidence="8" id="KW-1185">Reference proteome</keyword>
<comment type="similarity">
    <text evidence="1 5">Belongs to the pseudouridine synthase RsuA family.</text>
</comment>
<dbReference type="InterPro" id="IPR006145">
    <property type="entry name" value="PsdUridine_synth_RsuA/RluA"/>
</dbReference>
<dbReference type="SUPFAM" id="SSF55174">
    <property type="entry name" value="Alpha-L RNA-binding motif"/>
    <property type="match status" value="1"/>
</dbReference>
<gene>
    <name evidence="7" type="ORF">EFD62_12660</name>
</gene>
<dbReference type="Gene3D" id="3.30.70.1560">
    <property type="entry name" value="Alpha-L RNA-binding motif"/>
    <property type="match status" value="1"/>
</dbReference>
<evidence type="ECO:0000313" key="7">
    <source>
        <dbReference type="EMBL" id="RXE58394.1"/>
    </source>
</evidence>
<dbReference type="CDD" id="cd02553">
    <property type="entry name" value="PseudoU_synth_RsuA"/>
    <property type="match status" value="1"/>
</dbReference>
<proteinExistence type="inferred from homology"/>
<dbReference type="InterPro" id="IPR018496">
    <property type="entry name" value="PsdUridine_synth_RsuA/RluB_CS"/>
</dbReference>
<dbReference type="EC" id="5.4.99.-" evidence="5"/>
<dbReference type="OrthoDB" id="9807213at2"/>
<dbReference type="InterPro" id="IPR050343">
    <property type="entry name" value="RsuA_PseudoU_synthase"/>
</dbReference>
<dbReference type="InterPro" id="IPR042092">
    <property type="entry name" value="PsdUridine_s_RsuA/RluB/E/F_cat"/>
</dbReference>
<evidence type="ECO:0000256" key="5">
    <source>
        <dbReference type="RuleBase" id="RU003887"/>
    </source>
</evidence>
<comment type="caution">
    <text evidence="7">The sequence shown here is derived from an EMBL/GenBank/DDBJ whole genome shotgun (WGS) entry which is preliminary data.</text>
</comment>
<dbReference type="InterPro" id="IPR036986">
    <property type="entry name" value="S4_RNA-bd_sf"/>
</dbReference>
<keyword evidence="2 4" id="KW-0694">RNA-binding</keyword>
<reference evidence="8" key="1">
    <citation type="submission" date="2018-11" db="EMBL/GenBank/DDBJ databases">
        <title>Genome sequencing of a novel mesophilic and cellulolytic organism within the genus Hungateiclostridium.</title>
        <authorList>
            <person name="Rettenmaier R."/>
            <person name="Liebl W."/>
            <person name="Zverlov V."/>
        </authorList>
    </citation>
    <scope>NUCLEOTIDE SEQUENCE [LARGE SCALE GENOMIC DNA]</scope>
    <source>
        <strain evidence="8">N2K1</strain>
    </source>
</reference>
<dbReference type="Gene3D" id="3.30.70.580">
    <property type="entry name" value="Pseudouridine synthase I, catalytic domain, N-terminal subdomain"/>
    <property type="match status" value="1"/>
</dbReference>
<dbReference type="CDD" id="cd00165">
    <property type="entry name" value="S4"/>
    <property type="match status" value="1"/>
</dbReference>
<dbReference type="PANTHER" id="PTHR47683">
    <property type="entry name" value="PSEUDOURIDINE SYNTHASE FAMILY PROTEIN-RELATED"/>
    <property type="match status" value="1"/>
</dbReference>
<dbReference type="SUPFAM" id="SSF55120">
    <property type="entry name" value="Pseudouridine synthase"/>
    <property type="match status" value="1"/>
</dbReference>
<evidence type="ECO:0000256" key="1">
    <source>
        <dbReference type="ARBA" id="ARBA00008348"/>
    </source>
</evidence>
<protein>
    <recommendedName>
        <fullName evidence="5">Pseudouridine synthase</fullName>
        <ecNumber evidence="5">5.4.99.-</ecNumber>
    </recommendedName>
</protein>
<evidence type="ECO:0000256" key="3">
    <source>
        <dbReference type="ARBA" id="ARBA00023235"/>
    </source>
</evidence>